<feature type="domain" description="Tetrahydrofolate dehydrogenase/cyclohydrolase NAD(P)-binding" evidence="13">
    <location>
        <begin position="144"/>
        <end position="299"/>
    </location>
</feature>
<feature type="domain" description="Tetrahydrofolate dehydrogenase/cyclohydrolase catalytic" evidence="12">
    <location>
        <begin position="7"/>
        <end position="123"/>
    </location>
</feature>
<dbReference type="GO" id="GO:0000105">
    <property type="term" value="P:L-histidine biosynthetic process"/>
    <property type="evidence" value="ECO:0007669"/>
    <property type="project" value="UniProtKB-KW"/>
</dbReference>
<evidence type="ECO:0000256" key="6">
    <source>
        <dbReference type="ARBA" id="ARBA00022801"/>
    </source>
</evidence>
<dbReference type="FunFam" id="3.40.50.720:FF:000094">
    <property type="entry name" value="Bifunctional protein FolD"/>
    <property type="match status" value="1"/>
</dbReference>
<keyword evidence="8" id="KW-0560">Oxidoreductase</keyword>
<keyword evidence="7" id="KW-0521">NADP</keyword>
<dbReference type="Proteomes" id="UP001157938">
    <property type="component" value="Unassembled WGS sequence"/>
</dbReference>
<keyword evidence="3" id="KW-0554">One-carbon metabolism</keyword>
<dbReference type="Proteomes" id="UP001159659">
    <property type="component" value="Unassembled WGS sequence"/>
</dbReference>
<gene>
    <name evidence="14" type="ORF">PFR001_LOCUS6425</name>
    <name evidence="15" type="ORF">PFR002_LOCUS4160</name>
</gene>
<dbReference type="InterPro" id="IPR000672">
    <property type="entry name" value="THF_DH/CycHdrlase"/>
</dbReference>
<dbReference type="Pfam" id="PF02882">
    <property type="entry name" value="THF_DHG_CYH_C"/>
    <property type="match status" value="1"/>
</dbReference>
<evidence type="ECO:0000313" key="16">
    <source>
        <dbReference type="Proteomes" id="UP001157938"/>
    </source>
</evidence>
<sequence length="308" mass="33540">MSRARVIDGKAISKALRDALKGDVAALTAKYGRAPALGLIMVGNRKDSALYVRNKHVACRCTGIRSENFLFNEDVSQDTIVQKVEELNQDPTIDGILVQLPLPGKELSAREIIDRIQHDKDVDGLHPFNAGELAMRGRYPYLIPCTAKGILALLDDQHISLRGKTAVIIGRSNLVGNPVSMLLQKRNATTILCHSKTVDLPRYVRQADVVVAACGQPYLVRGEWLKPGATVIDVGINFVRDVDDTYHGEANSDGFKLVGDVNFAEACGVARIVTPVPGGVGPMTIAMLLHNVVEAFKRRMDIGKKIVL</sequence>
<dbReference type="PRINTS" id="PR00085">
    <property type="entry name" value="THFDHDRGNASE"/>
</dbReference>
<dbReference type="GO" id="GO:0004488">
    <property type="term" value="F:methylenetetrahydrofolate dehydrogenase (NADP+) activity"/>
    <property type="evidence" value="ECO:0007669"/>
    <property type="project" value="InterPro"/>
</dbReference>
<evidence type="ECO:0000313" key="15">
    <source>
        <dbReference type="EMBL" id="CAI5721181.1"/>
    </source>
</evidence>
<evidence type="ECO:0000256" key="11">
    <source>
        <dbReference type="ARBA" id="ARBA00023268"/>
    </source>
</evidence>
<dbReference type="PROSITE" id="PS00767">
    <property type="entry name" value="THF_DHG_CYH_2"/>
    <property type="match status" value="1"/>
</dbReference>
<reference evidence="14 16" key="1">
    <citation type="submission" date="2021-11" db="EMBL/GenBank/DDBJ databases">
        <authorList>
            <person name="Islam A."/>
            <person name="Islam S."/>
            <person name="Flora M.S."/>
            <person name="Rahman M."/>
            <person name="Ziaur R.M."/>
            <person name="Epstein J.H."/>
            <person name="Hassan M."/>
            <person name="Klassen M."/>
            <person name="Woodard K."/>
            <person name="Webb A."/>
            <person name="Webby R.J."/>
            <person name="El Zowalaty M.E."/>
        </authorList>
    </citation>
    <scope>NUCLEOTIDE SEQUENCE [LARGE SCALE GENOMIC DNA]</scope>
    <source>
        <strain evidence="14">Pf1</strain>
    </source>
</reference>
<accession>A0AAV0THI7</accession>
<comment type="subunit">
    <text evidence="2">Homodimer.</text>
</comment>
<dbReference type="GO" id="GO:0035999">
    <property type="term" value="P:tetrahydrofolate interconversion"/>
    <property type="evidence" value="ECO:0007669"/>
    <property type="project" value="TreeGrafter"/>
</dbReference>
<dbReference type="GO" id="GO:0004477">
    <property type="term" value="F:methenyltetrahydrofolate cyclohydrolase activity"/>
    <property type="evidence" value="ECO:0007669"/>
    <property type="project" value="TreeGrafter"/>
</dbReference>
<dbReference type="InterPro" id="IPR036291">
    <property type="entry name" value="NAD(P)-bd_dom_sf"/>
</dbReference>
<keyword evidence="11" id="KW-0511">Multifunctional enzyme</keyword>
<name>A0AAV0THI7_9STRA</name>
<dbReference type="GO" id="GO:0006164">
    <property type="term" value="P:purine nucleotide biosynthetic process"/>
    <property type="evidence" value="ECO:0007669"/>
    <property type="project" value="UniProtKB-KW"/>
</dbReference>
<dbReference type="EMBL" id="CAKLBC010001325">
    <property type="protein sequence ID" value="CAH0491143.1"/>
    <property type="molecule type" value="Genomic_DNA"/>
</dbReference>
<dbReference type="PANTHER" id="PTHR48099">
    <property type="entry name" value="C-1-TETRAHYDROFOLATE SYNTHASE, CYTOPLASMIC-RELATED"/>
    <property type="match status" value="1"/>
</dbReference>
<dbReference type="GO" id="GO:0005829">
    <property type="term" value="C:cytosol"/>
    <property type="evidence" value="ECO:0007669"/>
    <property type="project" value="TreeGrafter"/>
</dbReference>
<dbReference type="GO" id="GO:0009086">
    <property type="term" value="P:methionine biosynthetic process"/>
    <property type="evidence" value="ECO:0007669"/>
    <property type="project" value="UniProtKB-KW"/>
</dbReference>
<evidence type="ECO:0000256" key="9">
    <source>
        <dbReference type="ARBA" id="ARBA00023102"/>
    </source>
</evidence>
<dbReference type="CDD" id="cd01080">
    <property type="entry name" value="NAD_bind_m-THF_DH_Cyclohyd"/>
    <property type="match status" value="1"/>
</dbReference>
<evidence type="ECO:0000256" key="4">
    <source>
        <dbReference type="ARBA" id="ARBA00022605"/>
    </source>
</evidence>
<evidence type="ECO:0000259" key="12">
    <source>
        <dbReference type="Pfam" id="PF00763"/>
    </source>
</evidence>
<evidence type="ECO:0008006" key="18">
    <source>
        <dbReference type="Google" id="ProtNLM"/>
    </source>
</evidence>
<keyword evidence="16" id="KW-1185">Reference proteome</keyword>
<keyword evidence="10" id="KW-0486">Methionine biosynthesis</keyword>
<evidence type="ECO:0000313" key="14">
    <source>
        <dbReference type="EMBL" id="CAH0491143.1"/>
    </source>
</evidence>
<comment type="caution">
    <text evidence="15">The sequence shown here is derived from an EMBL/GenBank/DDBJ whole genome shotgun (WGS) entry which is preliminary data.</text>
</comment>
<evidence type="ECO:0000256" key="1">
    <source>
        <dbReference type="ARBA" id="ARBA00004777"/>
    </source>
</evidence>
<dbReference type="InterPro" id="IPR020867">
    <property type="entry name" value="THF_DH/CycHdrlase_CS"/>
</dbReference>
<dbReference type="AlphaFoldDB" id="A0AAV0THI7"/>
<dbReference type="SUPFAM" id="SSF51735">
    <property type="entry name" value="NAD(P)-binding Rossmann-fold domains"/>
    <property type="match status" value="1"/>
</dbReference>
<evidence type="ECO:0000256" key="8">
    <source>
        <dbReference type="ARBA" id="ARBA00023002"/>
    </source>
</evidence>
<dbReference type="FunFam" id="3.40.50.10860:FF:000005">
    <property type="entry name" value="C-1-tetrahydrofolate synthase, cytoplasmic, putative"/>
    <property type="match status" value="1"/>
</dbReference>
<evidence type="ECO:0000256" key="7">
    <source>
        <dbReference type="ARBA" id="ARBA00022857"/>
    </source>
</evidence>
<protein>
    <recommendedName>
        <fullName evidence="18">Methenyltetrahydrofolate cyclohydrolase</fullName>
    </recommendedName>
</protein>
<organism evidence="15 17">
    <name type="scientific">Peronospora farinosa</name>
    <dbReference type="NCBI Taxonomy" id="134698"/>
    <lineage>
        <taxon>Eukaryota</taxon>
        <taxon>Sar</taxon>
        <taxon>Stramenopiles</taxon>
        <taxon>Oomycota</taxon>
        <taxon>Peronosporomycetes</taxon>
        <taxon>Peronosporales</taxon>
        <taxon>Peronosporaceae</taxon>
        <taxon>Peronospora</taxon>
    </lineage>
</organism>
<dbReference type="EMBL" id="CANTFK010000661">
    <property type="protein sequence ID" value="CAI5721181.1"/>
    <property type="molecule type" value="Genomic_DNA"/>
</dbReference>
<dbReference type="InterPro" id="IPR020630">
    <property type="entry name" value="THF_DH/CycHdrlase_cat_dom"/>
</dbReference>
<keyword evidence="9" id="KW-0368">Histidine biosynthesis</keyword>
<dbReference type="SUPFAM" id="SSF53223">
    <property type="entry name" value="Aminoacid dehydrogenase-like, N-terminal domain"/>
    <property type="match status" value="1"/>
</dbReference>
<dbReference type="InterPro" id="IPR020631">
    <property type="entry name" value="THF_DH/CycHdrlase_NAD-bd_dom"/>
</dbReference>
<evidence type="ECO:0000256" key="3">
    <source>
        <dbReference type="ARBA" id="ARBA00022563"/>
    </source>
</evidence>
<dbReference type="Pfam" id="PF00763">
    <property type="entry name" value="THF_DHG_CYH"/>
    <property type="match status" value="1"/>
</dbReference>
<reference evidence="15" key="2">
    <citation type="submission" date="2022-12" db="EMBL/GenBank/DDBJ databases">
        <authorList>
            <person name="Webb A."/>
        </authorList>
    </citation>
    <scope>NUCLEOTIDE SEQUENCE</scope>
    <source>
        <strain evidence="15">Pf2</strain>
    </source>
</reference>
<evidence type="ECO:0000256" key="5">
    <source>
        <dbReference type="ARBA" id="ARBA00022755"/>
    </source>
</evidence>
<dbReference type="Gene3D" id="3.40.50.720">
    <property type="entry name" value="NAD(P)-binding Rossmann-like Domain"/>
    <property type="match status" value="1"/>
</dbReference>
<evidence type="ECO:0000313" key="17">
    <source>
        <dbReference type="Proteomes" id="UP001159659"/>
    </source>
</evidence>
<keyword evidence="5" id="KW-0658">Purine biosynthesis</keyword>
<evidence type="ECO:0000256" key="10">
    <source>
        <dbReference type="ARBA" id="ARBA00023167"/>
    </source>
</evidence>
<proteinExistence type="inferred from homology"/>
<keyword evidence="4" id="KW-0028">Amino-acid biosynthesis</keyword>
<keyword evidence="6" id="KW-0378">Hydrolase</keyword>
<dbReference type="Gene3D" id="3.40.50.10860">
    <property type="entry name" value="Leucine Dehydrogenase, chain A, domain 1"/>
    <property type="match status" value="1"/>
</dbReference>
<evidence type="ECO:0000256" key="2">
    <source>
        <dbReference type="ARBA" id="ARBA00011738"/>
    </source>
</evidence>
<evidence type="ECO:0000259" key="13">
    <source>
        <dbReference type="Pfam" id="PF02882"/>
    </source>
</evidence>
<dbReference type="InterPro" id="IPR046346">
    <property type="entry name" value="Aminoacid_DH-like_N_sf"/>
</dbReference>
<comment type="pathway">
    <text evidence="1">One-carbon metabolism; tetrahydrofolate interconversion.</text>
</comment>
<dbReference type="HAMAP" id="MF_01576">
    <property type="entry name" value="THF_DHG_CYH"/>
    <property type="match status" value="1"/>
</dbReference>
<dbReference type="PANTHER" id="PTHR48099:SF5">
    <property type="entry name" value="C-1-TETRAHYDROFOLATE SYNTHASE, CYTOPLASMIC"/>
    <property type="match status" value="1"/>
</dbReference>